<evidence type="ECO:0000256" key="1">
    <source>
        <dbReference type="SAM" id="MobiDB-lite"/>
    </source>
</evidence>
<dbReference type="AlphaFoldDB" id="A0A9P7RIR1"/>
<keyword evidence="3" id="KW-1185">Reference proteome</keyword>
<proteinExistence type="predicted"/>
<dbReference type="Proteomes" id="UP000699042">
    <property type="component" value="Unassembled WGS sequence"/>
</dbReference>
<comment type="caution">
    <text evidence="2">The sequence shown here is derived from an EMBL/GenBank/DDBJ whole genome shotgun (WGS) entry which is preliminary data.</text>
</comment>
<feature type="region of interest" description="Disordered" evidence="1">
    <location>
        <begin position="90"/>
        <end position="109"/>
    </location>
</feature>
<dbReference type="EMBL" id="JAESDN010000001">
    <property type="protein sequence ID" value="KAG7058289.1"/>
    <property type="molecule type" value="Genomic_DNA"/>
</dbReference>
<name>A0A9P7RIR1_9PEZI</name>
<evidence type="ECO:0000313" key="2">
    <source>
        <dbReference type="EMBL" id="KAG7058289.1"/>
    </source>
</evidence>
<evidence type="ECO:0000313" key="3">
    <source>
        <dbReference type="Proteomes" id="UP000699042"/>
    </source>
</evidence>
<sequence length="109" mass="11871">MSSCSFGSASPCLLLPNNNIQLITDTKRPQKEKRLVIINDRKIPRLALLKFQTTGQNARSNTKPNGLCPVTYPTAGTRPDTLTIELLPIFPTSSPGNPFSSTPKGKCDE</sequence>
<accession>A0A9P7RIR1</accession>
<organism evidence="2 3">
    <name type="scientific">Colletotrichum scovillei</name>
    <dbReference type="NCBI Taxonomy" id="1209932"/>
    <lineage>
        <taxon>Eukaryota</taxon>
        <taxon>Fungi</taxon>
        <taxon>Dikarya</taxon>
        <taxon>Ascomycota</taxon>
        <taxon>Pezizomycotina</taxon>
        <taxon>Sordariomycetes</taxon>
        <taxon>Hypocreomycetidae</taxon>
        <taxon>Glomerellales</taxon>
        <taxon>Glomerellaceae</taxon>
        <taxon>Colletotrichum</taxon>
        <taxon>Colletotrichum acutatum species complex</taxon>
    </lineage>
</organism>
<protein>
    <submittedName>
        <fullName evidence="2">Uncharacterized protein</fullName>
    </submittedName>
</protein>
<gene>
    <name evidence="2" type="ORF">JMJ77_005666</name>
</gene>
<feature type="compositionally biased region" description="Polar residues" evidence="1">
    <location>
        <begin position="91"/>
        <end position="103"/>
    </location>
</feature>
<reference evidence="2" key="1">
    <citation type="submission" date="2021-05" db="EMBL/GenBank/DDBJ databases">
        <title>Comparative genomics of three Colletotrichum scovillei strains and genetic complementation revealed genes involved fungal growth and virulence on chili pepper.</title>
        <authorList>
            <person name="Hsieh D.-K."/>
            <person name="Chuang S.-C."/>
            <person name="Chen C.-Y."/>
            <person name="Chao Y.-T."/>
            <person name="Lu M.-Y.J."/>
            <person name="Lee M.-H."/>
            <person name="Shih M.-C."/>
        </authorList>
    </citation>
    <scope>NUCLEOTIDE SEQUENCE</scope>
    <source>
        <strain evidence="2">Coll-153</strain>
    </source>
</reference>